<feature type="region of interest" description="Disordered" evidence="9">
    <location>
        <begin position="297"/>
        <end position="320"/>
    </location>
</feature>
<dbReference type="GO" id="GO:0005856">
    <property type="term" value="C:cytoskeleton"/>
    <property type="evidence" value="ECO:0007669"/>
    <property type="project" value="TreeGrafter"/>
</dbReference>
<feature type="domain" description="AGC-kinase C-terminal" evidence="11">
    <location>
        <begin position="681"/>
        <end position="751"/>
    </location>
</feature>
<keyword evidence="13" id="KW-1185">Reference proteome</keyword>
<dbReference type="Gene3D" id="3.30.200.20">
    <property type="entry name" value="Phosphorylase Kinase, domain 1"/>
    <property type="match status" value="3"/>
</dbReference>
<dbReference type="PANTHER" id="PTHR22988:SF73">
    <property type="entry name" value="RHO-ASSOCIATED PROTEIN KINASE"/>
    <property type="match status" value="1"/>
</dbReference>
<dbReference type="InterPro" id="IPR000719">
    <property type="entry name" value="Prot_kinase_dom"/>
</dbReference>
<keyword evidence="5" id="KW-0418">Kinase</keyword>
<dbReference type="STRING" id="7238.B4IEQ2"/>
<keyword evidence="6 7" id="KW-0067">ATP-binding</keyword>
<feature type="region of interest" description="Disordered" evidence="9">
    <location>
        <begin position="764"/>
        <end position="786"/>
    </location>
</feature>
<dbReference type="GO" id="GO:0048598">
    <property type="term" value="P:embryonic morphogenesis"/>
    <property type="evidence" value="ECO:0007669"/>
    <property type="project" value="TreeGrafter"/>
</dbReference>
<evidence type="ECO:0000259" key="10">
    <source>
        <dbReference type="PROSITE" id="PS50011"/>
    </source>
</evidence>
<feature type="binding site" evidence="7">
    <location>
        <position position="116"/>
    </location>
    <ligand>
        <name>ATP</name>
        <dbReference type="ChEBI" id="CHEBI:30616"/>
    </ligand>
</feature>
<feature type="compositionally biased region" description="Basic and acidic residues" evidence="9">
    <location>
        <begin position="7"/>
        <end position="26"/>
    </location>
</feature>
<dbReference type="GO" id="GO:0005524">
    <property type="term" value="F:ATP binding"/>
    <property type="evidence" value="ECO:0007669"/>
    <property type="project" value="UniProtKB-UniRule"/>
</dbReference>
<protein>
    <recommendedName>
        <fullName evidence="1">non-specific serine/threonine protein kinase</fullName>
        <ecNumber evidence="1">2.7.11.1</ecNumber>
    </recommendedName>
</protein>
<feature type="region of interest" description="Disordered" evidence="9">
    <location>
        <begin position="159"/>
        <end position="180"/>
    </location>
</feature>
<reference evidence="12 13" key="1">
    <citation type="journal article" date="2007" name="Nature">
        <title>Evolution of genes and genomes on the Drosophila phylogeny.</title>
        <authorList>
            <consortium name="Drosophila 12 Genomes Consortium"/>
            <person name="Clark A.G."/>
            <person name="Eisen M.B."/>
            <person name="Smith D.R."/>
            <person name="Bergman C.M."/>
            <person name="Oliver B."/>
            <person name="Markow T.A."/>
            <person name="Kaufman T.C."/>
            <person name="Kellis M."/>
            <person name="Gelbart W."/>
            <person name="Iyer V.N."/>
            <person name="Pollard D.A."/>
            <person name="Sackton T.B."/>
            <person name="Larracuente A.M."/>
            <person name="Singh N.D."/>
            <person name="Abad J.P."/>
            <person name="Abt D.N."/>
            <person name="Adryan B."/>
            <person name="Aguade M."/>
            <person name="Akashi H."/>
            <person name="Anderson W.W."/>
            <person name="Aquadro C.F."/>
            <person name="Ardell D.H."/>
            <person name="Arguello R."/>
            <person name="Artieri C.G."/>
            <person name="Barbash D.A."/>
            <person name="Barker D."/>
            <person name="Barsanti P."/>
            <person name="Batterham P."/>
            <person name="Batzoglou S."/>
            <person name="Begun D."/>
            <person name="Bhutkar A."/>
            <person name="Blanco E."/>
            <person name="Bosak S.A."/>
            <person name="Bradley R.K."/>
            <person name="Brand A.D."/>
            <person name="Brent M.R."/>
            <person name="Brooks A.N."/>
            <person name="Brown R.H."/>
            <person name="Butlin R.K."/>
            <person name="Caggese C."/>
            <person name="Calvi B.R."/>
            <person name="Bernardo de Carvalho A."/>
            <person name="Caspi A."/>
            <person name="Castrezana S."/>
            <person name="Celniker S.E."/>
            <person name="Chang J.L."/>
            <person name="Chapple C."/>
            <person name="Chatterji S."/>
            <person name="Chinwalla A."/>
            <person name="Civetta A."/>
            <person name="Clifton S.W."/>
            <person name="Comeron J.M."/>
            <person name="Costello J.C."/>
            <person name="Coyne J.A."/>
            <person name="Daub J."/>
            <person name="David R.G."/>
            <person name="Delcher A.L."/>
            <person name="Delehaunty K."/>
            <person name="Do C.B."/>
            <person name="Ebling H."/>
            <person name="Edwards K."/>
            <person name="Eickbush T."/>
            <person name="Evans J.D."/>
            <person name="Filipski A."/>
            <person name="Findeiss S."/>
            <person name="Freyhult E."/>
            <person name="Fulton L."/>
            <person name="Fulton R."/>
            <person name="Garcia A.C."/>
            <person name="Gardiner A."/>
            <person name="Garfield D.A."/>
            <person name="Garvin B.E."/>
            <person name="Gibson G."/>
            <person name="Gilbert D."/>
            <person name="Gnerre S."/>
            <person name="Godfrey J."/>
            <person name="Good R."/>
            <person name="Gotea V."/>
            <person name="Gravely B."/>
            <person name="Greenberg A.J."/>
            <person name="Griffiths-Jones S."/>
            <person name="Gross S."/>
            <person name="Guigo R."/>
            <person name="Gustafson E.A."/>
            <person name="Haerty W."/>
            <person name="Hahn M.W."/>
            <person name="Halligan D.L."/>
            <person name="Halpern A.L."/>
            <person name="Halter G.M."/>
            <person name="Han M.V."/>
            <person name="Heger A."/>
            <person name="Hillier L."/>
            <person name="Hinrichs A.S."/>
            <person name="Holmes I."/>
            <person name="Hoskins R.A."/>
            <person name="Hubisz M.J."/>
            <person name="Hultmark D."/>
            <person name="Huntley M.A."/>
            <person name="Jaffe D.B."/>
            <person name="Jagadeeshan S."/>
            <person name="Jeck W.R."/>
            <person name="Johnson J."/>
            <person name="Jones C.D."/>
            <person name="Jordan W.C."/>
            <person name="Karpen G.H."/>
            <person name="Kataoka E."/>
            <person name="Keightley P.D."/>
            <person name="Kheradpour P."/>
            <person name="Kirkness E.F."/>
            <person name="Koerich L.B."/>
            <person name="Kristiansen K."/>
            <person name="Kudrna D."/>
            <person name="Kulathinal R.J."/>
            <person name="Kumar S."/>
            <person name="Kwok R."/>
            <person name="Lander E."/>
            <person name="Langley C.H."/>
            <person name="Lapoint R."/>
            <person name="Lazzaro B.P."/>
            <person name="Lee S.J."/>
            <person name="Levesque L."/>
            <person name="Li R."/>
            <person name="Lin C.F."/>
            <person name="Lin M.F."/>
            <person name="Lindblad-Toh K."/>
            <person name="Llopart A."/>
            <person name="Long M."/>
            <person name="Low L."/>
            <person name="Lozovsky E."/>
            <person name="Lu J."/>
            <person name="Luo M."/>
            <person name="Machado C.A."/>
            <person name="Makalowski W."/>
            <person name="Marzo M."/>
            <person name="Matsuda M."/>
            <person name="Matzkin L."/>
            <person name="McAllister B."/>
            <person name="McBride C.S."/>
            <person name="McKernan B."/>
            <person name="McKernan K."/>
            <person name="Mendez-Lago M."/>
            <person name="Minx P."/>
            <person name="Mollenhauer M.U."/>
            <person name="Montooth K."/>
            <person name="Mount S.M."/>
            <person name="Mu X."/>
            <person name="Myers E."/>
            <person name="Negre B."/>
            <person name="Newfeld S."/>
            <person name="Nielsen R."/>
            <person name="Noor M.A."/>
            <person name="O'Grady P."/>
            <person name="Pachter L."/>
            <person name="Papaceit M."/>
            <person name="Parisi M.J."/>
            <person name="Parisi M."/>
            <person name="Parts L."/>
            <person name="Pedersen J.S."/>
            <person name="Pesole G."/>
            <person name="Phillippy A.M."/>
            <person name="Ponting C.P."/>
            <person name="Pop M."/>
            <person name="Porcelli D."/>
            <person name="Powell J.R."/>
            <person name="Prohaska S."/>
            <person name="Pruitt K."/>
            <person name="Puig M."/>
            <person name="Quesneville H."/>
            <person name="Ram K.R."/>
            <person name="Rand D."/>
            <person name="Rasmussen M.D."/>
            <person name="Reed L.K."/>
            <person name="Reenan R."/>
            <person name="Reily A."/>
            <person name="Remington K.A."/>
            <person name="Rieger T.T."/>
            <person name="Ritchie M.G."/>
            <person name="Robin C."/>
            <person name="Rogers Y.H."/>
            <person name="Rohde C."/>
            <person name="Rozas J."/>
            <person name="Rubenfield M.J."/>
            <person name="Ruiz A."/>
            <person name="Russo S."/>
            <person name="Salzberg S.L."/>
            <person name="Sanchez-Gracia A."/>
            <person name="Saranga D.J."/>
            <person name="Sato H."/>
            <person name="Schaeffer S.W."/>
            <person name="Schatz M.C."/>
            <person name="Schlenke T."/>
            <person name="Schwartz R."/>
            <person name="Segarra C."/>
            <person name="Singh R.S."/>
            <person name="Sirot L."/>
            <person name="Sirota M."/>
            <person name="Sisneros N.B."/>
            <person name="Smith C.D."/>
            <person name="Smith T.F."/>
            <person name="Spieth J."/>
            <person name="Stage D.E."/>
            <person name="Stark A."/>
            <person name="Stephan W."/>
            <person name="Strausberg R.L."/>
            <person name="Strempel S."/>
            <person name="Sturgill D."/>
            <person name="Sutton G."/>
            <person name="Sutton G.G."/>
            <person name="Tao W."/>
            <person name="Teichmann S."/>
            <person name="Tobari Y.N."/>
            <person name="Tomimura Y."/>
            <person name="Tsolas J.M."/>
            <person name="Valente V.L."/>
            <person name="Venter E."/>
            <person name="Venter J.C."/>
            <person name="Vicario S."/>
            <person name="Vieira F.G."/>
            <person name="Vilella A.J."/>
            <person name="Villasante A."/>
            <person name="Walenz B."/>
            <person name="Wang J."/>
            <person name="Wasserman M."/>
            <person name="Watts T."/>
            <person name="Wilson D."/>
            <person name="Wilson R.K."/>
            <person name="Wing R.A."/>
            <person name="Wolfner M.F."/>
            <person name="Wong A."/>
            <person name="Wong G.K."/>
            <person name="Wu C.I."/>
            <person name="Wu G."/>
            <person name="Yamamoto D."/>
            <person name="Yang H.P."/>
            <person name="Yang S.P."/>
            <person name="Yorke J.A."/>
            <person name="Yoshida K."/>
            <person name="Zdobnov E."/>
            <person name="Zhang P."/>
            <person name="Zhang Y."/>
            <person name="Zimin A.V."/>
            <person name="Baldwin J."/>
            <person name="Abdouelleil A."/>
            <person name="Abdulkadir J."/>
            <person name="Abebe A."/>
            <person name="Abera B."/>
            <person name="Abreu J."/>
            <person name="Acer S.C."/>
            <person name="Aftuck L."/>
            <person name="Alexander A."/>
            <person name="An P."/>
            <person name="Anderson E."/>
            <person name="Anderson S."/>
            <person name="Arachi H."/>
            <person name="Azer M."/>
            <person name="Bachantsang P."/>
            <person name="Barry A."/>
            <person name="Bayul T."/>
            <person name="Berlin A."/>
            <person name="Bessette D."/>
            <person name="Bloom T."/>
            <person name="Blye J."/>
            <person name="Boguslavskiy L."/>
            <person name="Bonnet C."/>
            <person name="Boukhgalter B."/>
            <person name="Bourzgui I."/>
            <person name="Brown A."/>
            <person name="Cahill P."/>
            <person name="Channer S."/>
            <person name="Cheshatsang Y."/>
            <person name="Chuda L."/>
            <person name="Citroen M."/>
            <person name="Collymore A."/>
            <person name="Cooke P."/>
            <person name="Costello M."/>
            <person name="D'Aco K."/>
            <person name="Daza R."/>
            <person name="De Haan G."/>
            <person name="DeGray S."/>
            <person name="DeMaso C."/>
            <person name="Dhargay N."/>
            <person name="Dooley K."/>
            <person name="Dooley E."/>
            <person name="Doricent M."/>
            <person name="Dorje P."/>
            <person name="Dorjee K."/>
            <person name="Dupes A."/>
            <person name="Elong R."/>
            <person name="Falk J."/>
            <person name="Farina A."/>
            <person name="Faro S."/>
            <person name="Ferguson D."/>
            <person name="Fisher S."/>
            <person name="Foley C.D."/>
            <person name="Franke A."/>
            <person name="Friedrich D."/>
            <person name="Gadbois L."/>
            <person name="Gearin G."/>
            <person name="Gearin C.R."/>
            <person name="Giannoukos G."/>
            <person name="Goode T."/>
            <person name="Graham J."/>
            <person name="Grandbois E."/>
            <person name="Grewal S."/>
            <person name="Gyaltsen K."/>
            <person name="Hafez N."/>
            <person name="Hagos B."/>
            <person name="Hall J."/>
            <person name="Henson C."/>
            <person name="Hollinger A."/>
            <person name="Honan T."/>
            <person name="Huard M.D."/>
            <person name="Hughes L."/>
            <person name="Hurhula B."/>
            <person name="Husby M.E."/>
            <person name="Kamat A."/>
            <person name="Kanga B."/>
            <person name="Kashin S."/>
            <person name="Khazanovich D."/>
            <person name="Kisner P."/>
            <person name="Lance K."/>
            <person name="Lara M."/>
            <person name="Lee W."/>
            <person name="Lennon N."/>
            <person name="Letendre F."/>
            <person name="LeVine R."/>
            <person name="Lipovsky A."/>
            <person name="Liu X."/>
            <person name="Liu J."/>
            <person name="Liu S."/>
            <person name="Lokyitsang T."/>
            <person name="Lokyitsang Y."/>
            <person name="Lubonja R."/>
            <person name="Lui A."/>
            <person name="MacDonald P."/>
            <person name="Magnisalis V."/>
            <person name="Maru K."/>
            <person name="Matthews C."/>
            <person name="McCusker W."/>
            <person name="McDonough S."/>
            <person name="Mehta T."/>
            <person name="Meldrim J."/>
            <person name="Meneus L."/>
            <person name="Mihai O."/>
            <person name="Mihalev A."/>
            <person name="Mihova T."/>
            <person name="Mittelman R."/>
            <person name="Mlenga V."/>
            <person name="Montmayeur A."/>
            <person name="Mulrain L."/>
            <person name="Navidi A."/>
            <person name="Naylor J."/>
            <person name="Negash T."/>
            <person name="Nguyen T."/>
            <person name="Nguyen N."/>
            <person name="Nicol R."/>
            <person name="Norbu C."/>
            <person name="Norbu N."/>
            <person name="Novod N."/>
            <person name="O'Neill B."/>
            <person name="Osman S."/>
            <person name="Markiewicz E."/>
            <person name="Oyono O.L."/>
            <person name="Patti C."/>
            <person name="Phunkhang P."/>
            <person name="Pierre F."/>
            <person name="Priest M."/>
            <person name="Raghuraman S."/>
            <person name="Rege F."/>
            <person name="Reyes R."/>
            <person name="Rise C."/>
            <person name="Rogov P."/>
            <person name="Ross K."/>
            <person name="Ryan E."/>
            <person name="Settipalli S."/>
            <person name="Shea T."/>
            <person name="Sherpa N."/>
            <person name="Shi L."/>
            <person name="Shih D."/>
            <person name="Sparrow T."/>
            <person name="Spaulding J."/>
            <person name="Stalker J."/>
            <person name="Stange-Thomann N."/>
            <person name="Stavropoulos S."/>
            <person name="Stone C."/>
            <person name="Strader C."/>
            <person name="Tesfaye S."/>
            <person name="Thomson T."/>
            <person name="Thoulutsang Y."/>
            <person name="Thoulutsang D."/>
            <person name="Topham K."/>
            <person name="Topping I."/>
            <person name="Tsamla T."/>
            <person name="Vassiliev H."/>
            <person name="Vo A."/>
            <person name="Wangchuk T."/>
            <person name="Wangdi T."/>
            <person name="Weiand M."/>
            <person name="Wilkinson J."/>
            <person name="Wilson A."/>
            <person name="Yadav S."/>
            <person name="Young G."/>
            <person name="Yu Q."/>
            <person name="Zembek L."/>
            <person name="Zhong D."/>
            <person name="Zimmer A."/>
            <person name="Zwirko Z."/>
            <person name="Jaffe D.B."/>
            <person name="Alvarez P."/>
            <person name="Brockman W."/>
            <person name="Butler J."/>
            <person name="Chin C."/>
            <person name="Gnerre S."/>
            <person name="Grabherr M."/>
            <person name="Kleber M."/>
            <person name="Mauceli E."/>
            <person name="MacCallum I."/>
        </authorList>
    </citation>
    <scope>NUCLEOTIDE SEQUENCE [LARGE SCALE GENOMIC DNA]</scope>
    <source>
        <strain evidence="13">Rob3c / Tucson 14021-0248.25</strain>
    </source>
</reference>
<dbReference type="PANTHER" id="PTHR22988">
    <property type="entry name" value="MYOTONIC DYSTROPHY S/T KINASE-RELATED"/>
    <property type="match status" value="1"/>
</dbReference>
<feature type="compositionally biased region" description="Basic residues" evidence="9">
    <location>
        <begin position="773"/>
        <end position="782"/>
    </location>
</feature>
<feature type="region of interest" description="Disordered" evidence="9">
    <location>
        <begin position="437"/>
        <end position="456"/>
    </location>
</feature>
<keyword evidence="8" id="KW-0175">Coiled coil</keyword>
<keyword evidence="2" id="KW-0723">Serine/threonine-protein kinase</keyword>
<proteinExistence type="predicted"/>
<dbReference type="Gene3D" id="1.10.510.10">
    <property type="entry name" value="Transferase(Phosphotransferase) domain 1"/>
    <property type="match status" value="1"/>
</dbReference>
<dbReference type="AlphaFoldDB" id="B4IEQ2"/>
<evidence type="ECO:0000256" key="4">
    <source>
        <dbReference type="ARBA" id="ARBA00022741"/>
    </source>
</evidence>
<evidence type="ECO:0000256" key="8">
    <source>
        <dbReference type="SAM" id="Coils"/>
    </source>
</evidence>
<sequence>MPAGRETVTKQRSMDVERRRRANTLEREMRDPTSICNVDCLLDTVSALVSDCDHESLRRLKNIEQYAAKYKPLAMQINQLRMNVEDFHFIKLIGAGAFGEVQLVRHKSSSQVYAMKRLSKFEMMKRPDSAFFWEERHIMAHANSEWIVQLHFAFQKPMPPNSLRDGGATNNSAGDTNKTAEEFVPAPEKTEERSLCADLSKINKLFEFLESSRTDDVDLGNTVVDDVGMENLSTAVEAWKEVPNRNLKISFGDPVEFMDNLDFMRISRRKAKITFEKAREKRLEQERMAALEATKLTEEKSMEDPSSVPVPVPGNDSPINFSAEERTEVDRMRAVEEGENQEAGGPVATLTPKRYIPTDKEWDEQCRLKAQKSPTTVDQMPPATTMTAKRYIPTTKEWDEQCRFKIMAKMETEMNATLPTKKLGAESRNGNITHYGANVAPTPMESQPIEGEQNDRQVKKGNVIRYTIEELLKLEPQPEDLEVPAEDAKYLYMVMDFMPGGDIVSLMGDYDIPEKWAIFYTMEVVLALDTIHNMGFVHRDVKPDNMLLDSYGHLKLADFGTCMRMGANGQVVSSNAVGTPDYISPEVLQSQGVDNEYGRECDWWSVGIFLYEMLFGETPFYADSLVGTYGKIMDHKNSLSFPPEVEISEQAKALIRAFLTDRTQRLGRYGIEDIKAHPFFRNDTWSFDNIRESVPPVVPELSSDDDTRNFEDIERDEKPEEVFPVPKGFDGNHLPFIGFTYTGDYQLLSSDTVDAESKEANVANSGAASNNHGHGHNHRHRPSNSNELKRLEALLERERGRSEALEQQDAGLRQQIELITKREAELQRIASEYEKDLALRQHNYKVAMQKVEQEIELRKKTEALLVETQRNLENEQKTRARDLNINDKVVSLEKQLLEMEQSYKTETEHTQKLKKHNAELDFTVKSQEEKVRDMVDMIDTLQKHKEELGQENAELQALVVQEKNLRSQLKEMHKEAENKMQTLINDIERT</sequence>
<dbReference type="InterPro" id="IPR011009">
    <property type="entry name" value="Kinase-like_dom_sf"/>
</dbReference>
<evidence type="ECO:0000313" key="13">
    <source>
        <dbReference type="Proteomes" id="UP000001292"/>
    </source>
</evidence>
<evidence type="ECO:0000256" key="1">
    <source>
        <dbReference type="ARBA" id="ARBA00012513"/>
    </source>
</evidence>
<dbReference type="PROSITE" id="PS51285">
    <property type="entry name" value="AGC_KINASE_CTER"/>
    <property type="match status" value="1"/>
</dbReference>
<gene>
    <name evidence="12" type="primary">Dsec\GM13385</name>
    <name evidence="12" type="ORF">Dsec_GM13385</name>
</gene>
<feature type="coiled-coil region" evidence="8">
    <location>
        <begin position="938"/>
        <end position="986"/>
    </location>
</feature>
<evidence type="ECO:0000256" key="3">
    <source>
        <dbReference type="ARBA" id="ARBA00022679"/>
    </source>
</evidence>
<keyword evidence="4 7" id="KW-0547">Nucleotide-binding</keyword>
<dbReference type="SUPFAM" id="SSF56112">
    <property type="entry name" value="Protein kinase-like (PK-like)"/>
    <property type="match status" value="1"/>
</dbReference>
<dbReference type="InterPro" id="IPR008271">
    <property type="entry name" value="Ser/Thr_kinase_AS"/>
</dbReference>
<dbReference type="GO" id="GO:1901888">
    <property type="term" value="P:regulation of cell junction assembly"/>
    <property type="evidence" value="ECO:0007669"/>
    <property type="project" value="TreeGrafter"/>
</dbReference>
<dbReference type="InterPro" id="IPR050839">
    <property type="entry name" value="Rho-assoc_Ser/Thr_Kinase"/>
</dbReference>
<dbReference type="GO" id="GO:0007266">
    <property type="term" value="P:Rho protein signal transduction"/>
    <property type="evidence" value="ECO:0007669"/>
    <property type="project" value="TreeGrafter"/>
</dbReference>
<dbReference type="SMART" id="SM00133">
    <property type="entry name" value="S_TK_X"/>
    <property type="match status" value="1"/>
</dbReference>
<feature type="compositionally biased region" description="Polar residues" evidence="9">
    <location>
        <begin position="168"/>
        <end position="177"/>
    </location>
</feature>
<dbReference type="PROSITE" id="PS00107">
    <property type="entry name" value="PROTEIN_KINASE_ATP"/>
    <property type="match status" value="1"/>
</dbReference>
<feature type="region of interest" description="Disordered" evidence="9">
    <location>
        <begin position="1"/>
        <end position="26"/>
    </location>
</feature>
<dbReference type="Pfam" id="PF00069">
    <property type="entry name" value="Pkinase"/>
    <property type="match status" value="2"/>
</dbReference>
<dbReference type="PhylomeDB" id="B4IEQ2"/>
<dbReference type="GO" id="GO:0072518">
    <property type="term" value="F:Rho-dependent protein serine/threonine kinase activity"/>
    <property type="evidence" value="ECO:0007669"/>
    <property type="project" value="TreeGrafter"/>
</dbReference>
<evidence type="ECO:0000256" key="2">
    <source>
        <dbReference type="ARBA" id="ARBA00022527"/>
    </source>
</evidence>
<dbReference type="InterPro" id="IPR017441">
    <property type="entry name" value="Protein_kinase_ATP_BS"/>
</dbReference>
<dbReference type="Proteomes" id="UP000001292">
    <property type="component" value="Unassembled WGS sequence"/>
</dbReference>
<dbReference type="SMART" id="SM00220">
    <property type="entry name" value="S_TKc"/>
    <property type="match status" value="1"/>
</dbReference>
<dbReference type="GO" id="GO:0031032">
    <property type="term" value="P:actomyosin structure organization"/>
    <property type="evidence" value="ECO:0007669"/>
    <property type="project" value="TreeGrafter"/>
</dbReference>
<feature type="domain" description="Protein kinase" evidence="10">
    <location>
        <begin position="412"/>
        <end position="680"/>
    </location>
</feature>
<dbReference type="GO" id="GO:0030866">
    <property type="term" value="P:cortical actin cytoskeleton organization"/>
    <property type="evidence" value="ECO:0007669"/>
    <property type="project" value="TreeGrafter"/>
</dbReference>
<dbReference type="GO" id="GO:0000281">
    <property type="term" value="P:mitotic cytokinesis"/>
    <property type="evidence" value="ECO:0007669"/>
    <property type="project" value="TreeGrafter"/>
</dbReference>
<dbReference type="PROSITE" id="PS00108">
    <property type="entry name" value="PROTEIN_KINASE_ST"/>
    <property type="match status" value="1"/>
</dbReference>
<dbReference type="Gene3D" id="1.20.5.340">
    <property type="match status" value="1"/>
</dbReference>
<dbReference type="EMBL" id="CH480832">
    <property type="protein sequence ID" value="EDW46156.1"/>
    <property type="molecule type" value="Genomic_DNA"/>
</dbReference>
<dbReference type="PROSITE" id="PS50011">
    <property type="entry name" value="PROTEIN_KINASE_DOM"/>
    <property type="match status" value="1"/>
</dbReference>
<dbReference type="SMR" id="B4IEQ2"/>
<name>B4IEQ2_DROSE</name>
<organism evidence="13">
    <name type="scientific">Drosophila sechellia</name>
    <name type="common">Fruit fly</name>
    <dbReference type="NCBI Taxonomy" id="7238"/>
    <lineage>
        <taxon>Eukaryota</taxon>
        <taxon>Metazoa</taxon>
        <taxon>Ecdysozoa</taxon>
        <taxon>Arthropoda</taxon>
        <taxon>Hexapoda</taxon>
        <taxon>Insecta</taxon>
        <taxon>Pterygota</taxon>
        <taxon>Neoptera</taxon>
        <taxon>Endopterygota</taxon>
        <taxon>Diptera</taxon>
        <taxon>Brachycera</taxon>
        <taxon>Muscomorpha</taxon>
        <taxon>Ephydroidea</taxon>
        <taxon>Drosophilidae</taxon>
        <taxon>Drosophila</taxon>
        <taxon>Sophophora</taxon>
    </lineage>
</organism>
<evidence type="ECO:0000256" key="7">
    <source>
        <dbReference type="PROSITE-ProRule" id="PRU10141"/>
    </source>
</evidence>
<dbReference type="InterPro" id="IPR000961">
    <property type="entry name" value="AGC-kinase_C"/>
</dbReference>
<feature type="coiled-coil region" evidence="8">
    <location>
        <begin position="788"/>
        <end position="815"/>
    </location>
</feature>
<dbReference type="FunFam" id="1.10.510.10:FF:000047">
    <property type="entry name" value="Rho-associated protein kinase 1"/>
    <property type="match status" value="1"/>
</dbReference>
<dbReference type="GO" id="GO:0005737">
    <property type="term" value="C:cytoplasm"/>
    <property type="evidence" value="ECO:0007669"/>
    <property type="project" value="TreeGrafter"/>
</dbReference>
<evidence type="ECO:0000256" key="9">
    <source>
        <dbReference type="SAM" id="MobiDB-lite"/>
    </source>
</evidence>
<evidence type="ECO:0000259" key="11">
    <source>
        <dbReference type="PROSITE" id="PS51285"/>
    </source>
</evidence>
<dbReference type="EC" id="2.7.11.1" evidence="1"/>
<evidence type="ECO:0000313" key="12">
    <source>
        <dbReference type="EMBL" id="EDW46156.1"/>
    </source>
</evidence>
<evidence type="ECO:0000256" key="5">
    <source>
        <dbReference type="ARBA" id="ARBA00022777"/>
    </source>
</evidence>
<evidence type="ECO:0000256" key="6">
    <source>
        <dbReference type="ARBA" id="ARBA00022840"/>
    </source>
</evidence>
<dbReference type="HOGENOM" id="CLU_301737_0_0_1"/>
<accession>B4IEQ2</accession>
<keyword evidence="3" id="KW-0808">Transferase</keyword>